<evidence type="ECO:0000313" key="3">
    <source>
        <dbReference type="EMBL" id="MDC8786969.1"/>
    </source>
</evidence>
<evidence type="ECO:0000313" key="4">
    <source>
        <dbReference type="Proteomes" id="UP001219862"/>
    </source>
</evidence>
<sequence>MWFVSIGVILLILKLLEWTPVATWSWWWVGLPFALAVVWWSWADASGWTQRQAMRQMDEKKAQRRARSMNALGQDEGKSRR</sequence>
<dbReference type="Proteomes" id="UP001219862">
    <property type="component" value="Unassembled WGS sequence"/>
</dbReference>
<dbReference type="EMBL" id="JAQQXS010000018">
    <property type="protein sequence ID" value="MDC8786969.1"/>
    <property type="molecule type" value="Genomic_DNA"/>
</dbReference>
<name>A0ABT5KVK3_9BURK</name>
<dbReference type="InterPro" id="IPR031044">
    <property type="entry name" value="Small_Trp_rich"/>
</dbReference>
<comment type="caution">
    <text evidence="3">The sequence shown here is derived from an EMBL/GenBank/DDBJ whole genome shotgun (WGS) entry which is preliminary data.</text>
</comment>
<accession>A0ABT5KVK3</accession>
<organism evidence="3 4">
    <name type="scientific">Roseateles koreensis</name>
    <dbReference type="NCBI Taxonomy" id="2987526"/>
    <lineage>
        <taxon>Bacteria</taxon>
        <taxon>Pseudomonadati</taxon>
        <taxon>Pseudomonadota</taxon>
        <taxon>Betaproteobacteria</taxon>
        <taxon>Burkholderiales</taxon>
        <taxon>Sphaerotilaceae</taxon>
        <taxon>Roseateles</taxon>
    </lineage>
</organism>
<keyword evidence="2" id="KW-0472">Membrane</keyword>
<evidence type="ECO:0000256" key="2">
    <source>
        <dbReference type="SAM" id="Phobius"/>
    </source>
</evidence>
<gene>
    <name evidence="3" type="ORF">PRZ01_17405</name>
</gene>
<feature type="region of interest" description="Disordered" evidence="1">
    <location>
        <begin position="61"/>
        <end position="81"/>
    </location>
</feature>
<dbReference type="NCBIfam" id="TIGR04438">
    <property type="entry name" value="small_Trp_rich"/>
    <property type="match status" value="1"/>
</dbReference>
<keyword evidence="2" id="KW-1133">Transmembrane helix</keyword>
<feature type="transmembrane region" description="Helical" evidence="2">
    <location>
        <begin position="27"/>
        <end position="45"/>
    </location>
</feature>
<evidence type="ECO:0000256" key="1">
    <source>
        <dbReference type="SAM" id="MobiDB-lite"/>
    </source>
</evidence>
<protein>
    <submittedName>
        <fullName evidence="3">TIGR04438 family Trp-rich protein</fullName>
    </submittedName>
</protein>
<keyword evidence="2" id="KW-0812">Transmembrane</keyword>
<keyword evidence="4" id="KW-1185">Reference proteome</keyword>
<proteinExistence type="predicted"/>
<dbReference type="RefSeq" id="WP_273598105.1">
    <property type="nucleotide sequence ID" value="NZ_JAQQXS010000018.1"/>
</dbReference>
<reference evidence="3 4" key="1">
    <citation type="submission" date="2022-10" db="EMBL/GenBank/DDBJ databases">
        <title>paucibacter sp. hw8 Genome sequencing.</title>
        <authorList>
            <person name="Park S."/>
        </authorList>
    </citation>
    <scope>NUCLEOTIDE SEQUENCE [LARGE SCALE GENOMIC DNA]</scope>
    <source>
        <strain evidence="4">hw8</strain>
    </source>
</reference>